<dbReference type="InterPro" id="IPR020422">
    <property type="entry name" value="TYR_PHOSPHATASE_DUAL_dom"/>
</dbReference>
<dbReference type="RefSeq" id="WP_094235497.1">
    <property type="nucleotide sequence ID" value="NZ_CP022657.1"/>
</dbReference>
<name>A0A223CYP3_9BACL</name>
<dbReference type="Gene3D" id="3.90.190.10">
    <property type="entry name" value="Protein tyrosine phosphatase superfamily"/>
    <property type="match status" value="1"/>
</dbReference>
<dbReference type="Pfam" id="PF00782">
    <property type="entry name" value="DSPc"/>
    <property type="match status" value="1"/>
</dbReference>
<dbReference type="CDD" id="cd14498">
    <property type="entry name" value="DSP"/>
    <property type="match status" value="1"/>
</dbReference>
<dbReference type="EMBL" id="CP022657">
    <property type="protein sequence ID" value="ASS74243.1"/>
    <property type="molecule type" value="Genomic_DNA"/>
</dbReference>
<dbReference type="Proteomes" id="UP000214688">
    <property type="component" value="Chromosome"/>
</dbReference>
<dbReference type="InterPro" id="IPR000340">
    <property type="entry name" value="Dual-sp_phosphatase_cat-dom"/>
</dbReference>
<proteinExistence type="predicted"/>
<gene>
    <name evidence="2" type="ORF">CIG75_04090</name>
</gene>
<dbReference type="SUPFAM" id="SSF52799">
    <property type="entry name" value="(Phosphotyrosine protein) phosphatases II"/>
    <property type="match status" value="1"/>
</dbReference>
<dbReference type="SMART" id="SM00195">
    <property type="entry name" value="DSPc"/>
    <property type="match status" value="1"/>
</dbReference>
<dbReference type="KEGG" id="tab:CIG75_04090"/>
<feature type="domain" description="Tyrosine-protein phosphatase" evidence="1">
    <location>
        <begin position="5"/>
        <end position="143"/>
    </location>
</feature>
<evidence type="ECO:0000313" key="3">
    <source>
        <dbReference type="Proteomes" id="UP000214688"/>
    </source>
</evidence>
<evidence type="ECO:0000259" key="1">
    <source>
        <dbReference type="SMART" id="SM00195"/>
    </source>
</evidence>
<accession>A0A223CYP3</accession>
<evidence type="ECO:0000313" key="2">
    <source>
        <dbReference type="EMBL" id="ASS74243.1"/>
    </source>
</evidence>
<dbReference type="InterPro" id="IPR029021">
    <property type="entry name" value="Prot-tyrosine_phosphatase-like"/>
</dbReference>
<reference evidence="2 3" key="1">
    <citation type="journal article" date="2015" name="Int. J. Syst. Evol. Microbiol.">
        <title>Tumebacillus algifaecis sp. nov., isolated from decomposing algal scum.</title>
        <authorList>
            <person name="Wu Y.F."/>
            <person name="Zhang B."/>
            <person name="Xing P."/>
            <person name="Wu Q.L."/>
            <person name="Liu S.J."/>
        </authorList>
    </citation>
    <scope>NUCLEOTIDE SEQUENCE [LARGE SCALE GENOMIC DNA]</scope>
    <source>
        <strain evidence="2 3">THMBR28</strain>
    </source>
</reference>
<dbReference type="OrthoDB" id="2381843at2"/>
<sequence>MDYDTIIPGRLYGGGRIDQQGWQKLRTLGVSAILNVRQAEDQIPAGGPIPIAMYWFRLGDKSKPALSELVQAVETVVYWLECGRIVYVHDEEGRNRLGFLLTAILMRLYRLPWQSALSKARERRGVLAPRAQFRELLADYQRYLQIPNG</sequence>
<keyword evidence="3" id="KW-1185">Reference proteome</keyword>
<organism evidence="2 3">
    <name type="scientific">Tumebacillus algifaecis</name>
    <dbReference type="NCBI Taxonomy" id="1214604"/>
    <lineage>
        <taxon>Bacteria</taxon>
        <taxon>Bacillati</taxon>
        <taxon>Bacillota</taxon>
        <taxon>Bacilli</taxon>
        <taxon>Bacillales</taxon>
        <taxon>Alicyclobacillaceae</taxon>
        <taxon>Tumebacillus</taxon>
    </lineage>
</organism>
<dbReference type="AlphaFoldDB" id="A0A223CYP3"/>
<protein>
    <recommendedName>
        <fullName evidence="1">Tyrosine-protein phosphatase domain-containing protein</fullName>
    </recommendedName>
</protein>